<comment type="caution">
    <text evidence="9">The sequence shown here is derived from an EMBL/GenBank/DDBJ whole genome shotgun (WGS) entry which is preliminary data.</text>
</comment>
<evidence type="ECO:0000256" key="4">
    <source>
        <dbReference type="ARBA" id="ARBA00022692"/>
    </source>
</evidence>
<feature type="transmembrane region" description="Helical" evidence="8">
    <location>
        <begin position="96"/>
        <end position="117"/>
    </location>
</feature>
<accession>A0ABP5FJD0</accession>
<dbReference type="RefSeq" id="WP_343989792.1">
    <property type="nucleotide sequence ID" value="NZ_BAAANB010000006.1"/>
</dbReference>
<proteinExistence type="inferred from homology"/>
<feature type="transmembrane region" description="Helical" evidence="8">
    <location>
        <begin position="202"/>
        <end position="223"/>
    </location>
</feature>
<evidence type="ECO:0000256" key="2">
    <source>
        <dbReference type="ARBA" id="ARBA00022475"/>
    </source>
</evidence>
<dbReference type="Proteomes" id="UP001501285">
    <property type="component" value="Unassembled WGS sequence"/>
</dbReference>
<feature type="transmembrane region" description="Helical" evidence="8">
    <location>
        <begin position="230"/>
        <end position="249"/>
    </location>
</feature>
<feature type="transmembrane region" description="Helical" evidence="8">
    <location>
        <begin position="269"/>
        <end position="287"/>
    </location>
</feature>
<protein>
    <recommendedName>
        <fullName evidence="11">Phosphatidylglycerol--prolipoprotein diacylglyceryl transferase</fullName>
    </recommendedName>
</protein>
<comment type="similarity">
    <text evidence="1">Belongs to the Lgt family.</text>
</comment>
<feature type="transmembrane region" description="Helical" evidence="8">
    <location>
        <begin position="124"/>
        <end position="145"/>
    </location>
</feature>
<evidence type="ECO:0000256" key="3">
    <source>
        <dbReference type="ARBA" id="ARBA00022679"/>
    </source>
</evidence>
<dbReference type="PANTHER" id="PTHR30589">
    <property type="entry name" value="PROLIPOPROTEIN DIACYLGLYCERYL TRANSFERASE"/>
    <property type="match status" value="1"/>
</dbReference>
<feature type="compositionally biased region" description="Low complexity" evidence="7">
    <location>
        <begin position="303"/>
        <end position="318"/>
    </location>
</feature>
<keyword evidence="2" id="KW-1003">Cell membrane</keyword>
<keyword evidence="4 8" id="KW-0812">Transmembrane</keyword>
<evidence type="ECO:0000313" key="10">
    <source>
        <dbReference type="Proteomes" id="UP001501285"/>
    </source>
</evidence>
<keyword evidence="10" id="KW-1185">Reference proteome</keyword>
<feature type="transmembrane region" description="Helical" evidence="8">
    <location>
        <begin position="27"/>
        <end position="45"/>
    </location>
</feature>
<evidence type="ECO:0000313" key="9">
    <source>
        <dbReference type="EMBL" id="GAA2027153.1"/>
    </source>
</evidence>
<evidence type="ECO:0000256" key="6">
    <source>
        <dbReference type="ARBA" id="ARBA00023136"/>
    </source>
</evidence>
<feature type="region of interest" description="Disordered" evidence="7">
    <location>
        <begin position="293"/>
        <end position="349"/>
    </location>
</feature>
<dbReference type="PANTHER" id="PTHR30589:SF0">
    <property type="entry name" value="PHOSPHATIDYLGLYCEROL--PROLIPOPROTEIN DIACYLGLYCERYL TRANSFERASE"/>
    <property type="match status" value="1"/>
</dbReference>
<evidence type="ECO:0008006" key="11">
    <source>
        <dbReference type="Google" id="ProtNLM"/>
    </source>
</evidence>
<keyword evidence="5 8" id="KW-1133">Transmembrane helix</keyword>
<reference evidence="10" key="1">
    <citation type="journal article" date="2019" name="Int. J. Syst. Evol. Microbiol.">
        <title>The Global Catalogue of Microorganisms (GCM) 10K type strain sequencing project: providing services to taxonomists for standard genome sequencing and annotation.</title>
        <authorList>
            <consortium name="The Broad Institute Genomics Platform"/>
            <consortium name="The Broad Institute Genome Sequencing Center for Infectious Disease"/>
            <person name="Wu L."/>
            <person name="Ma J."/>
        </authorList>
    </citation>
    <scope>NUCLEOTIDE SEQUENCE [LARGE SCALE GENOMIC DNA]</scope>
    <source>
        <strain evidence="10">JCM 14283</strain>
    </source>
</reference>
<evidence type="ECO:0000256" key="5">
    <source>
        <dbReference type="ARBA" id="ARBA00022989"/>
    </source>
</evidence>
<name>A0ABP5FJD0_9MICO</name>
<dbReference type="Pfam" id="PF01790">
    <property type="entry name" value="LGT"/>
    <property type="match status" value="1"/>
</dbReference>
<keyword evidence="3" id="KW-0808">Transferase</keyword>
<dbReference type="InterPro" id="IPR001640">
    <property type="entry name" value="Lgt"/>
</dbReference>
<evidence type="ECO:0000256" key="1">
    <source>
        <dbReference type="ARBA" id="ARBA00007150"/>
    </source>
</evidence>
<gene>
    <name evidence="9" type="ORF">GCM10009740_16060</name>
</gene>
<sequence>MVTTLAALTAPGAVEWSYPTVPTVLGISPHGLLSVAGIVVGWVLLRRTLLARGLDIGAAEAAVGWGVVAGLAGARIDYVISHPSQFGSLWQMLEVWRGGMALFGGLLGGMLAALIVLRRRGVRVVPVIDAAAAPLAVGIAVGRVGDLMLGDHLGRPLTGSWGIGYVVQPGSILAPGFSPSPARAPGLGESCTDLGAFYVGCAYHLTPAYDLMAAAVIALLLVAAARWTRVVPGVAIGLFALLYAGQRLALDAARGIDERPFAGLTGTQLIAVIVVAVAAVSIATAVARQRPRRSAATETDALTTGPTTGAGDSDTAATVAEPSGLGSAATPTPGRDRVGGSPSEPGDAS</sequence>
<keyword evidence="6 8" id="KW-0472">Membrane</keyword>
<organism evidence="9 10">
    <name type="scientific">Terrabacter terrae</name>
    <dbReference type="NCBI Taxonomy" id="318434"/>
    <lineage>
        <taxon>Bacteria</taxon>
        <taxon>Bacillati</taxon>
        <taxon>Actinomycetota</taxon>
        <taxon>Actinomycetes</taxon>
        <taxon>Micrococcales</taxon>
        <taxon>Intrasporangiaceae</taxon>
        <taxon>Terrabacter</taxon>
    </lineage>
</organism>
<evidence type="ECO:0000256" key="7">
    <source>
        <dbReference type="SAM" id="MobiDB-lite"/>
    </source>
</evidence>
<feature type="transmembrane region" description="Helical" evidence="8">
    <location>
        <begin position="57"/>
        <end position="76"/>
    </location>
</feature>
<dbReference type="EMBL" id="BAAANB010000006">
    <property type="protein sequence ID" value="GAA2027153.1"/>
    <property type="molecule type" value="Genomic_DNA"/>
</dbReference>
<evidence type="ECO:0000256" key="8">
    <source>
        <dbReference type="SAM" id="Phobius"/>
    </source>
</evidence>